<evidence type="ECO:0000313" key="1">
    <source>
        <dbReference type="EMBL" id="EGK05607.1"/>
    </source>
</evidence>
<keyword evidence="2" id="KW-1185">Reference proteome</keyword>
<name>F8X2R7_9BACT</name>
<dbReference type="HOGENOM" id="CLU_3135019_0_0_10"/>
<dbReference type="Proteomes" id="UP000006420">
    <property type="component" value="Unassembled WGS sequence"/>
</dbReference>
<dbReference type="GeneID" id="78084089"/>
<organism evidence="1 2">
    <name type="scientific">Dysgonomonas mossii DSM 22836</name>
    <dbReference type="NCBI Taxonomy" id="742767"/>
    <lineage>
        <taxon>Bacteria</taxon>
        <taxon>Pseudomonadati</taxon>
        <taxon>Bacteroidota</taxon>
        <taxon>Bacteroidia</taxon>
        <taxon>Bacteroidales</taxon>
        <taxon>Dysgonomonadaceae</taxon>
        <taxon>Dysgonomonas</taxon>
    </lineage>
</organism>
<protein>
    <submittedName>
        <fullName evidence="1">Uncharacterized protein</fullName>
    </submittedName>
</protein>
<sequence>MSNLDLNQLKEEILKLKTETRPDSITSERLGSILEGLIEQIEEIQKKLS</sequence>
<gene>
    <name evidence="1" type="ORF">HMPREF9456_02409</name>
</gene>
<dbReference type="AlphaFoldDB" id="F8X2R7"/>
<dbReference type="STRING" id="742767.HMPREF9456_02409"/>
<dbReference type="RefSeq" id="WP_006843776.1">
    <property type="nucleotide sequence ID" value="NZ_AQWJ01000006.1"/>
</dbReference>
<accession>F8X2R7</accession>
<comment type="caution">
    <text evidence="1">The sequence shown here is derived from an EMBL/GenBank/DDBJ whole genome shotgun (WGS) entry which is preliminary data.</text>
</comment>
<proteinExistence type="predicted"/>
<reference evidence="1 2" key="1">
    <citation type="submission" date="2011-04" db="EMBL/GenBank/DDBJ databases">
        <title>The Genome Sequence of Dysgonomonas mossii DSM 22836.</title>
        <authorList>
            <consortium name="The Broad Institute Genome Sequencing Platform"/>
            <person name="Earl A."/>
            <person name="Ward D."/>
            <person name="Feldgarden M."/>
            <person name="Gevers D."/>
            <person name="Pudlo N."/>
            <person name="Martens E."/>
            <person name="Allen-Vercoe E."/>
            <person name="Young S.K."/>
            <person name="Zeng Q."/>
            <person name="Gargeya S."/>
            <person name="Fitzgerald M."/>
            <person name="Haas B."/>
            <person name="Abouelleil A."/>
            <person name="Alvarado L."/>
            <person name="Arachchi H.M."/>
            <person name="Berlin A."/>
            <person name="Brown A."/>
            <person name="Chapman S.B."/>
            <person name="Chen Z."/>
            <person name="Dunbar C."/>
            <person name="Freedman E."/>
            <person name="Gearin G."/>
            <person name="Gellesch M."/>
            <person name="Goldberg J."/>
            <person name="Griggs A."/>
            <person name="Gujja S."/>
            <person name="Heiman D."/>
            <person name="Howarth C."/>
            <person name="Larson L."/>
            <person name="Lui A."/>
            <person name="MacDonald P.J.P."/>
            <person name="Mehta T."/>
            <person name="Montmayeur A."/>
            <person name="Murphy C."/>
            <person name="Neiman D."/>
            <person name="Pearson M."/>
            <person name="Priest M."/>
            <person name="Roberts A."/>
            <person name="Saif S."/>
            <person name="Shea T."/>
            <person name="Shenoy N."/>
            <person name="Sisk P."/>
            <person name="Stolte C."/>
            <person name="Sykes S."/>
            <person name="Yandava C."/>
            <person name="Wortman J."/>
            <person name="Nusbaum C."/>
            <person name="Birren B."/>
        </authorList>
    </citation>
    <scope>NUCLEOTIDE SEQUENCE [LARGE SCALE GENOMIC DNA]</scope>
    <source>
        <strain evidence="1 2">DSM 22836</strain>
    </source>
</reference>
<evidence type="ECO:0000313" key="2">
    <source>
        <dbReference type="Proteomes" id="UP000006420"/>
    </source>
</evidence>
<dbReference type="EMBL" id="ADLW01000013">
    <property type="protein sequence ID" value="EGK05607.1"/>
    <property type="molecule type" value="Genomic_DNA"/>
</dbReference>